<dbReference type="InterPro" id="IPR035421">
    <property type="entry name" value="Terminase_6C"/>
</dbReference>
<comment type="caution">
    <text evidence="3">The sequence shown here is derived from an EMBL/GenBank/DDBJ whole genome shotgun (WGS) entry which is preliminary data.</text>
</comment>
<sequence>MAATEGATFDPAVLARLRGLPRGQLVTLLRGLSEAELRTLHESWAIWALPGQREPAGDWQVWLIRAGRGFGKTRAGAEWVSALARAMPGARIAMVGGTMDDVRKVMVEGESGLIAVAQAGETYRWRRDAGEFVFDSGARAFVYSAEAPEKLRGPEHHAAWCDELAKWRYGDATWDNLMMGLRIGDRPRVLVTTTPRPVPLMRRLLALPGLFESRGGTGENPFLPASFVAAMTQTYAGTRLGRQELDGELIDDVEGALWTRDLLERQRGAAVPALVRVVVGVDPPAGTGGDACGIVCVAMGDDGLAYVLEDASVAGLSPEGWARAVADCAARHGADRVVAECNQGGEMVRSVLMAADCALPVRLVHASRGKVARAEPVATLYEGGRVFHVGAFPALEDELCGLVSGGYVGPGRSPDRADALVWALTELCLRRRVKVGVRVV</sequence>
<dbReference type="EMBL" id="PZZN01000001">
    <property type="protein sequence ID" value="PTM47509.1"/>
    <property type="molecule type" value="Genomic_DNA"/>
</dbReference>
<evidence type="ECO:0000313" key="4">
    <source>
        <dbReference type="Proteomes" id="UP000240996"/>
    </source>
</evidence>
<organism evidence="3 4">
    <name type="scientific">Sphingomonas aerolata</name>
    <dbReference type="NCBI Taxonomy" id="185951"/>
    <lineage>
        <taxon>Bacteria</taxon>
        <taxon>Pseudomonadati</taxon>
        <taxon>Pseudomonadota</taxon>
        <taxon>Alphaproteobacteria</taxon>
        <taxon>Sphingomonadales</taxon>
        <taxon>Sphingomonadaceae</taxon>
        <taxon>Sphingomonas</taxon>
    </lineage>
</organism>
<evidence type="ECO:0000256" key="1">
    <source>
        <dbReference type="ARBA" id="ARBA00022612"/>
    </source>
</evidence>
<dbReference type="Pfam" id="PF03237">
    <property type="entry name" value="Terminase_6N"/>
    <property type="match status" value="1"/>
</dbReference>
<name>A0A2T4YUM8_9SPHN</name>
<dbReference type="Pfam" id="PF17289">
    <property type="entry name" value="Terminase_6C"/>
    <property type="match status" value="1"/>
</dbReference>
<dbReference type="Proteomes" id="UP000240996">
    <property type="component" value="Unassembled WGS sequence"/>
</dbReference>
<evidence type="ECO:0000259" key="2">
    <source>
        <dbReference type="Pfam" id="PF17289"/>
    </source>
</evidence>
<dbReference type="InterPro" id="IPR027417">
    <property type="entry name" value="P-loop_NTPase"/>
</dbReference>
<feature type="domain" description="Terminase large subunit gp17-like C-terminal" evidence="2">
    <location>
        <begin position="279"/>
        <end position="425"/>
    </location>
</feature>
<reference evidence="3 4" key="1">
    <citation type="submission" date="2018-04" db="EMBL/GenBank/DDBJ databases">
        <title>Genomic Encyclopedia of Type Strains, Phase III (KMG-III): the genomes of soil and plant-associated and newly described type strains.</title>
        <authorList>
            <person name="Whitman W."/>
        </authorList>
    </citation>
    <scope>NUCLEOTIDE SEQUENCE [LARGE SCALE GENOMIC DNA]</scope>
    <source>
        <strain evidence="3 4">NW12</strain>
    </source>
</reference>
<gene>
    <name evidence="3" type="ORF">C8J24_0908</name>
</gene>
<accession>A0A2T4YUM8</accession>
<dbReference type="AlphaFoldDB" id="A0A2T4YUM8"/>
<dbReference type="Gene3D" id="3.40.50.300">
    <property type="entry name" value="P-loop containing nucleotide triphosphate hydrolases"/>
    <property type="match status" value="1"/>
</dbReference>
<evidence type="ECO:0000313" key="3">
    <source>
        <dbReference type="EMBL" id="PTM47509.1"/>
    </source>
</evidence>
<dbReference type="Gene3D" id="3.30.420.240">
    <property type="match status" value="1"/>
</dbReference>
<proteinExistence type="predicted"/>
<protein>
    <submittedName>
        <fullName evidence="3">Phage terminase large subunit-like protein</fullName>
    </submittedName>
</protein>
<keyword evidence="1" id="KW-1188">Viral release from host cell</keyword>
<keyword evidence="4" id="KW-1185">Reference proteome</keyword>
<dbReference type="RefSeq" id="WP_107930609.1">
    <property type="nucleotide sequence ID" value="NZ_PZZN01000001.1"/>
</dbReference>